<dbReference type="Proteomes" id="UP001595952">
    <property type="component" value="Unassembled WGS sequence"/>
</dbReference>
<organism evidence="1 2">
    <name type="scientific">Deinococcus hohokamensis</name>
    <dbReference type="NCBI Taxonomy" id="309883"/>
    <lineage>
        <taxon>Bacteria</taxon>
        <taxon>Thermotogati</taxon>
        <taxon>Deinococcota</taxon>
        <taxon>Deinococci</taxon>
        <taxon>Deinococcales</taxon>
        <taxon>Deinococcaceae</taxon>
        <taxon>Deinococcus</taxon>
    </lineage>
</organism>
<evidence type="ECO:0000313" key="1">
    <source>
        <dbReference type="EMBL" id="MFC4637678.1"/>
    </source>
</evidence>
<accession>A0ABV9I650</accession>
<evidence type="ECO:0000313" key="2">
    <source>
        <dbReference type="Proteomes" id="UP001595952"/>
    </source>
</evidence>
<sequence length="87" mass="9157">MNALGIGATSNARNRANDPQYDPHWSCVIATGRVGQLQLHDAADAVLFLVSLQAAMIHGYTLMLGGKRTLRSFTSGSSTVADQVGLA</sequence>
<dbReference type="EMBL" id="JBHSEI010000002">
    <property type="protein sequence ID" value="MFC4637678.1"/>
    <property type="molecule type" value="Genomic_DNA"/>
</dbReference>
<keyword evidence="2" id="KW-1185">Reference proteome</keyword>
<protein>
    <submittedName>
        <fullName evidence="1">Uncharacterized protein</fullName>
    </submittedName>
</protein>
<comment type="caution">
    <text evidence="1">The sequence shown here is derived from an EMBL/GenBank/DDBJ whole genome shotgun (WGS) entry which is preliminary data.</text>
</comment>
<gene>
    <name evidence="1" type="ORF">ACFO0D_04895</name>
</gene>
<name>A0ABV9I650_9DEIO</name>
<proteinExistence type="predicted"/>
<reference evidence="2" key="1">
    <citation type="journal article" date="2019" name="Int. J. Syst. Evol. Microbiol.">
        <title>The Global Catalogue of Microorganisms (GCM) 10K type strain sequencing project: providing services to taxonomists for standard genome sequencing and annotation.</title>
        <authorList>
            <consortium name="The Broad Institute Genomics Platform"/>
            <consortium name="The Broad Institute Genome Sequencing Center for Infectious Disease"/>
            <person name="Wu L."/>
            <person name="Ma J."/>
        </authorList>
    </citation>
    <scope>NUCLEOTIDE SEQUENCE [LARGE SCALE GENOMIC DNA]</scope>
    <source>
        <strain evidence="2">CCUG 55995</strain>
    </source>
</reference>
<dbReference type="RefSeq" id="WP_380060713.1">
    <property type="nucleotide sequence ID" value="NZ_JBHSEI010000002.1"/>
</dbReference>